<keyword evidence="5 6" id="KW-0472">Membrane</keyword>
<dbReference type="GeneID" id="38786272"/>
<dbReference type="PANTHER" id="PTHR42718">
    <property type="entry name" value="MAJOR FACILITATOR SUPERFAMILY MULTIDRUG TRANSPORTER MFSC"/>
    <property type="match status" value="1"/>
</dbReference>
<keyword evidence="2" id="KW-0813">Transport</keyword>
<dbReference type="RefSeq" id="XP_027620268.1">
    <property type="nucleotide sequence ID" value="XM_027764467.1"/>
</dbReference>
<dbReference type="STRING" id="139825.A0A401H4I9"/>
<evidence type="ECO:0000256" key="4">
    <source>
        <dbReference type="ARBA" id="ARBA00022989"/>
    </source>
</evidence>
<comment type="caution">
    <text evidence="7">The sequence shown here is derived from an EMBL/GenBank/DDBJ whole genome shotgun (WGS) entry which is preliminary data.</text>
</comment>
<dbReference type="Gene3D" id="1.20.1250.20">
    <property type="entry name" value="MFS general substrate transporter like domains"/>
    <property type="match status" value="1"/>
</dbReference>
<dbReference type="EMBL" id="BFAD01000016">
    <property type="protein sequence ID" value="GBE89355.1"/>
    <property type="molecule type" value="Genomic_DNA"/>
</dbReference>
<dbReference type="SUPFAM" id="SSF103473">
    <property type="entry name" value="MFS general substrate transporter"/>
    <property type="match status" value="1"/>
</dbReference>
<keyword evidence="8" id="KW-1185">Reference proteome</keyword>
<dbReference type="Proteomes" id="UP000287166">
    <property type="component" value="Unassembled WGS sequence"/>
</dbReference>
<accession>A0A401H4I9</accession>
<proteinExistence type="predicted"/>
<comment type="subcellular location">
    <subcellularLocation>
        <location evidence="1">Membrane</location>
        <topology evidence="1">Multi-pass membrane protein</topology>
    </subcellularLocation>
</comment>
<feature type="transmembrane region" description="Helical" evidence="6">
    <location>
        <begin position="189"/>
        <end position="210"/>
    </location>
</feature>
<reference evidence="7 8" key="1">
    <citation type="journal article" date="2018" name="Sci. Rep.">
        <title>Genome sequence of the cauliflower mushroom Sparassis crispa (Hanabiratake) and its association with beneficial usage.</title>
        <authorList>
            <person name="Kiyama R."/>
            <person name="Furutani Y."/>
            <person name="Kawaguchi K."/>
            <person name="Nakanishi T."/>
        </authorList>
    </citation>
    <scope>NUCLEOTIDE SEQUENCE [LARGE SCALE GENOMIC DNA]</scope>
</reference>
<evidence type="ECO:0000256" key="1">
    <source>
        <dbReference type="ARBA" id="ARBA00004141"/>
    </source>
</evidence>
<sequence length="290" mass="30526">MLCSLDKTSSSSRGGAANFCSPSASAPINTRNAFPPSRIRSVAFATFAAGAPAGAAVSSIIGSILTQLAEQRRGVYFMTGVSALVFVGGFTMFDKGMPSTAEDNRVDWLGSFLVTTASLVMIVFVLSDENIATDGQKTSCTFLSSASVVLFNVAIVFMVAYFPVIYLAVLGTTLTGVANMLLGVINPTATYWAFGFPATVLMAFGADFVFPSGTLFIARLCLPHEQSIGGALLQTLMHLGGAFDLAITTVVYDATLKRVSLRDGIVINVDSTNVFPPPCREAARVQGRVL</sequence>
<protein>
    <submittedName>
        <fullName evidence="7">Uncharacterized protein</fullName>
    </submittedName>
</protein>
<keyword evidence="3 6" id="KW-0812">Transmembrane</keyword>
<organism evidence="7 8">
    <name type="scientific">Sparassis crispa</name>
    <dbReference type="NCBI Taxonomy" id="139825"/>
    <lineage>
        <taxon>Eukaryota</taxon>
        <taxon>Fungi</taxon>
        <taxon>Dikarya</taxon>
        <taxon>Basidiomycota</taxon>
        <taxon>Agaricomycotina</taxon>
        <taxon>Agaricomycetes</taxon>
        <taxon>Polyporales</taxon>
        <taxon>Sparassidaceae</taxon>
        <taxon>Sparassis</taxon>
    </lineage>
</organism>
<dbReference type="GO" id="GO:0016020">
    <property type="term" value="C:membrane"/>
    <property type="evidence" value="ECO:0007669"/>
    <property type="project" value="UniProtKB-SubCell"/>
</dbReference>
<evidence type="ECO:0000256" key="6">
    <source>
        <dbReference type="SAM" id="Phobius"/>
    </source>
</evidence>
<dbReference type="OrthoDB" id="5086884at2759"/>
<evidence type="ECO:0000256" key="5">
    <source>
        <dbReference type="ARBA" id="ARBA00023136"/>
    </source>
</evidence>
<evidence type="ECO:0000256" key="3">
    <source>
        <dbReference type="ARBA" id="ARBA00022692"/>
    </source>
</evidence>
<dbReference type="PANTHER" id="PTHR42718:SF9">
    <property type="entry name" value="MAJOR FACILITATOR SUPERFAMILY MULTIDRUG TRANSPORTER MFSC"/>
    <property type="match status" value="1"/>
</dbReference>
<feature type="transmembrane region" description="Helical" evidence="6">
    <location>
        <begin position="42"/>
        <end position="62"/>
    </location>
</feature>
<dbReference type="AlphaFoldDB" id="A0A401H4I9"/>
<evidence type="ECO:0000313" key="7">
    <source>
        <dbReference type="EMBL" id="GBE89355.1"/>
    </source>
</evidence>
<feature type="transmembrane region" description="Helical" evidence="6">
    <location>
        <begin position="148"/>
        <end position="169"/>
    </location>
</feature>
<evidence type="ECO:0000256" key="2">
    <source>
        <dbReference type="ARBA" id="ARBA00022448"/>
    </source>
</evidence>
<gene>
    <name evidence="7" type="ORF">SCP_1600160</name>
</gene>
<dbReference type="InParanoid" id="A0A401H4I9"/>
<dbReference type="InterPro" id="IPR036259">
    <property type="entry name" value="MFS_trans_sf"/>
</dbReference>
<feature type="transmembrane region" description="Helical" evidence="6">
    <location>
        <begin position="108"/>
        <end position="127"/>
    </location>
</feature>
<keyword evidence="4 6" id="KW-1133">Transmembrane helix</keyword>
<evidence type="ECO:0000313" key="8">
    <source>
        <dbReference type="Proteomes" id="UP000287166"/>
    </source>
</evidence>
<name>A0A401H4I9_9APHY</name>
<dbReference type="FunCoup" id="A0A401H4I9">
    <property type="interactions" value="21"/>
</dbReference>
<feature type="transmembrane region" description="Helical" evidence="6">
    <location>
        <begin position="74"/>
        <end position="93"/>
    </location>
</feature>